<evidence type="ECO:0000313" key="2">
    <source>
        <dbReference type="EMBL" id="WOG88760.1"/>
    </source>
</evidence>
<protein>
    <submittedName>
        <fullName evidence="1">Uncharacterized protein</fullName>
    </submittedName>
</protein>
<dbReference type="Gramene" id="KZN06242">
    <property type="protein sequence ID" value="KZN06242"/>
    <property type="gene ID" value="DCAR_007079"/>
</dbReference>
<dbReference type="AlphaFoldDB" id="A0A166E8U0"/>
<reference evidence="2" key="2">
    <citation type="submission" date="2022-03" db="EMBL/GenBank/DDBJ databases">
        <title>Draft title - Genomic analysis of global carrot germplasm unveils the trajectory of domestication and the origin of high carotenoid orange carrot.</title>
        <authorList>
            <person name="Iorizzo M."/>
            <person name="Ellison S."/>
            <person name="Senalik D."/>
            <person name="Macko-Podgorni A."/>
            <person name="Grzebelus D."/>
            <person name="Bostan H."/>
            <person name="Rolling W."/>
            <person name="Curaba J."/>
            <person name="Simon P."/>
        </authorList>
    </citation>
    <scope>NUCLEOTIDE SEQUENCE</scope>
    <source>
        <tissue evidence="2">Leaf</tissue>
    </source>
</reference>
<name>A0A166E8U0_DAUCS</name>
<evidence type="ECO:0000313" key="1">
    <source>
        <dbReference type="EMBL" id="KZN06242.1"/>
    </source>
</evidence>
<proteinExistence type="predicted"/>
<reference evidence="1" key="1">
    <citation type="journal article" date="2016" name="Nat. Genet.">
        <title>A high-quality carrot genome assembly provides new insights into carotenoid accumulation and asterid genome evolution.</title>
        <authorList>
            <person name="Iorizzo M."/>
            <person name="Ellison S."/>
            <person name="Senalik D."/>
            <person name="Zeng P."/>
            <person name="Satapoomin P."/>
            <person name="Huang J."/>
            <person name="Bowman M."/>
            <person name="Iovene M."/>
            <person name="Sanseverino W."/>
            <person name="Cavagnaro P."/>
            <person name="Yildiz M."/>
            <person name="Macko-Podgorni A."/>
            <person name="Moranska E."/>
            <person name="Grzebelus E."/>
            <person name="Grzebelus D."/>
            <person name="Ashrafi H."/>
            <person name="Zheng Z."/>
            <person name="Cheng S."/>
            <person name="Spooner D."/>
            <person name="Van Deynze A."/>
            <person name="Simon P."/>
        </authorList>
    </citation>
    <scope>NUCLEOTIDE SEQUENCE [LARGE SCALE GENOMIC DNA]</scope>
    <source>
        <tissue evidence="1">Leaf</tissue>
    </source>
</reference>
<accession>A0A166E8U0</accession>
<evidence type="ECO:0000313" key="3">
    <source>
        <dbReference type="Proteomes" id="UP000077755"/>
    </source>
</evidence>
<sequence length="248" mass="28178">MSNENSKTHIGTDQDEFDVDGIIMEEYMHAQNPVGDQPSNMEVGMEPSQNETNMVLMAELKYSSGFMSNFNSVDHEEVEGSVMMEKRGSSEMASKQIVKQKQIGINDSNIFLVGNQFELQNSSEIYERLNSLMITLTSDSPIKIVRDAEVFAHSTNSTGTLLYITRDDLSEFLRMGRINLVIPHIFIKAFEVYLSNGGKSRSGCAKLDWFEDQNIEDLGRVASYTQEQIGRVRDIWTKYFLDKFGNLH</sequence>
<dbReference type="EMBL" id="LNRQ01000002">
    <property type="protein sequence ID" value="KZN06242.1"/>
    <property type="molecule type" value="Genomic_DNA"/>
</dbReference>
<gene>
    <name evidence="1" type="ORF">DCAR_007079</name>
    <name evidence="2" type="ORF">DCAR_0207995</name>
</gene>
<keyword evidence="3" id="KW-1185">Reference proteome</keyword>
<dbReference type="Proteomes" id="UP000077755">
    <property type="component" value="Chromosome 2"/>
</dbReference>
<organism evidence="1">
    <name type="scientific">Daucus carota subsp. sativus</name>
    <name type="common">Carrot</name>
    <dbReference type="NCBI Taxonomy" id="79200"/>
    <lineage>
        <taxon>Eukaryota</taxon>
        <taxon>Viridiplantae</taxon>
        <taxon>Streptophyta</taxon>
        <taxon>Embryophyta</taxon>
        <taxon>Tracheophyta</taxon>
        <taxon>Spermatophyta</taxon>
        <taxon>Magnoliopsida</taxon>
        <taxon>eudicotyledons</taxon>
        <taxon>Gunneridae</taxon>
        <taxon>Pentapetalae</taxon>
        <taxon>asterids</taxon>
        <taxon>campanulids</taxon>
        <taxon>Apiales</taxon>
        <taxon>Apiaceae</taxon>
        <taxon>Apioideae</taxon>
        <taxon>Scandiceae</taxon>
        <taxon>Daucinae</taxon>
        <taxon>Daucus</taxon>
        <taxon>Daucus sect. Daucus</taxon>
    </lineage>
</organism>
<dbReference type="EMBL" id="CP093344">
    <property type="protein sequence ID" value="WOG88760.1"/>
    <property type="molecule type" value="Genomic_DNA"/>
</dbReference>